<keyword evidence="1" id="KW-1133">Transmembrane helix</keyword>
<evidence type="ECO:0000256" key="1">
    <source>
        <dbReference type="SAM" id="Phobius"/>
    </source>
</evidence>
<accession>A0A6C0KGQ4</accession>
<keyword evidence="1" id="KW-0812">Transmembrane</keyword>
<sequence>MNNKIYYYIFFLLILLFIFVKFVYAAAVDDKKEGFKEGAANIGKEIKKAFTSSLKSAMKPVTKRFNMMGKGLRDIFTGIGKEFQYLGIGLGRGVADIGLLFAYVSQYLFSYLMCGVKYVSNIPNCILYYVVDSIIQIFYLPIRITLWFLATFLKIDLYGTQKSLWKVVEWVNGKVYATAGFNIIRWPKNVRDQCYNCKRLKQSVLMKKAKDIDYDFKNNIPKIMNKGAKQIEKGGKTFMGAFK</sequence>
<keyword evidence="1" id="KW-0472">Membrane</keyword>
<feature type="transmembrane region" description="Helical" evidence="1">
    <location>
        <begin position="100"/>
        <end position="120"/>
    </location>
</feature>
<dbReference type="EMBL" id="MN740886">
    <property type="protein sequence ID" value="QHU16513.1"/>
    <property type="molecule type" value="Genomic_DNA"/>
</dbReference>
<dbReference type="AlphaFoldDB" id="A0A6C0KGQ4"/>
<organism evidence="2">
    <name type="scientific">viral metagenome</name>
    <dbReference type="NCBI Taxonomy" id="1070528"/>
    <lineage>
        <taxon>unclassified sequences</taxon>
        <taxon>metagenomes</taxon>
        <taxon>organismal metagenomes</taxon>
    </lineage>
</organism>
<protein>
    <submittedName>
        <fullName evidence="2">Uncharacterized protein</fullName>
    </submittedName>
</protein>
<feature type="transmembrane region" description="Helical" evidence="1">
    <location>
        <begin position="126"/>
        <end position="153"/>
    </location>
</feature>
<feature type="transmembrane region" description="Helical" evidence="1">
    <location>
        <begin position="6"/>
        <end position="27"/>
    </location>
</feature>
<evidence type="ECO:0000313" key="2">
    <source>
        <dbReference type="EMBL" id="QHU16513.1"/>
    </source>
</evidence>
<reference evidence="2" key="1">
    <citation type="journal article" date="2020" name="Nature">
        <title>Giant virus diversity and host interactions through global metagenomics.</title>
        <authorList>
            <person name="Schulz F."/>
            <person name="Roux S."/>
            <person name="Paez-Espino D."/>
            <person name="Jungbluth S."/>
            <person name="Walsh D.A."/>
            <person name="Denef V.J."/>
            <person name="McMahon K.D."/>
            <person name="Konstantinidis K.T."/>
            <person name="Eloe-Fadrosh E.A."/>
            <person name="Kyrpides N.C."/>
            <person name="Woyke T."/>
        </authorList>
    </citation>
    <scope>NUCLEOTIDE SEQUENCE</scope>
    <source>
        <strain evidence="2">GVMAG-S-3300012000-53</strain>
    </source>
</reference>
<name>A0A6C0KGQ4_9ZZZZ</name>
<proteinExistence type="predicted"/>